<accession>A0A089MDM0</accession>
<reference evidence="2 3" key="1">
    <citation type="submission" date="2014-08" db="EMBL/GenBank/DDBJ databases">
        <title>Comparative genomics of the Paenibacillus odorifer group.</title>
        <authorList>
            <person name="den Bakker H.C."/>
            <person name="Tsai Y.-C."/>
            <person name="Martin N."/>
            <person name="Korlach J."/>
            <person name="Wiedmann M."/>
        </authorList>
    </citation>
    <scope>NUCLEOTIDE SEQUENCE [LARGE SCALE GENOMIC DNA]</scope>
    <source>
        <strain evidence="2 3">DSM 15220</strain>
    </source>
</reference>
<dbReference type="InterPro" id="IPR052024">
    <property type="entry name" value="Methanogen_methyltrans"/>
</dbReference>
<dbReference type="KEGG" id="pgm:PGRAT_19615"/>
<dbReference type="Gene3D" id="3.20.20.210">
    <property type="match status" value="1"/>
</dbReference>
<dbReference type="GO" id="GO:0006779">
    <property type="term" value="P:porphyrin-containing compound biosynthetic process"/>
    <property type="evidence" value="ECO:0007669"/>
    <property type="project" value="InterPro"/>
</dbReference>
<dbReference type="GO" id="GO:0004853">
    <property type="term" value="F:uroporphyrinogen decarboxylase activity"/>
    <property type="evidence" value="ECO:0007669"/>
    <property type="project" value="InterPro"/>
</dbReference>
<dbReference type="InterPro" id="IPR000257">
    <property type="entry name" value="Uroporphyrinogen_deCOase"/>
</dbReference>
<dbReference type="SUPFAM" id="SSF51726">
    <property type="entry name" value="UROD/MetE-like"/>
    <property type="match status" value="1"/>
</dbReference>
<proteinExistence type="predicted"/>
<evidence type="ECO:0000313" key="3">
    <source>
        <dbReference type="Proteomes" id="UP000029500"/>
    </source>
</evidence>
<feature type="domain" description="Uroporphyrinogen decarboxylase (URO-D)" evidence="1">
    <location>
        <begin position="29"/>
        <end position="333"/>
    </location>
</feature>
<organism evidence="2 3">
    <name type="scientific">Paenibacillus graminis</name>
    <dbReference type="NCBI Taxonomy" id="189425"/>
    <lineage>
        <taxon>Bacteria</taxon>
        <taxon>Bacillati</taxon>
        <taxon>Bacillota</taxon>
        <taxon>Bacilli</taxon>
        <taxon>Bacillales</taxon>
        <taxon>Paenibacillaceae</taxon>
        <taxon>Paenibacillus</taxon>
    </lineage>
</organism>
<dbReference type="Proteomes" id="UP000029500">
    <property type="component" value="Chromosome"/>
</dbReference>
<dbReference type="PANTHER" id="PTHR47099">
    <property type="entry name" value="METHYLCOBAMIDE:COM METHYLTRANSFERASE MTBA"/>
    <property type="match status" value="1"/>
</dbReference>
<dbReference type="eggNOG" id="COG0407">
    <property type="taxonomic scope" value="Bacteria"/>
</dbReference>
<dbReference type="STRING" id="189425.PGRAT_19615"/>
<dbReference type="AlphaFoldDB" id="A0A089MDM0"/>
<name>A0A089MDM0_9BACL</name>
<evidence type="ECO:0000313" key="2">
    <source>
        <dbReference type="EMBL" id="AIQ69588.1"/>
    </source>
</evidence>
<sequence>MSKWSRQERFQAILSGEQADRPIVSGWRHFIDREQNADDLAETTIAFTRQYDWDWVKINPRATYLAEAWGNEYDFGQYRTVFPRQLTTAVPAASQLWQLEVKKATQSAPLLEQLEAVAKIRRGLPDTPLIQTVFSPLTVLLFIVGRSAYVYPTVFGIEQPVTLDSLFKEHRAAAHHALHAISLTMADYVQELKRAGSDGLFYAVTGTAHPGMFDESLFNEFSRPYDSIVLDAAGYGKNVLHTCGAHAHPERFNDYPVDGISWDTKAEGNPGLEAALTATKVGGVDHALFAANDVSQIQRQAAEALGQMKDQPFILAPNCAIPLNVTDEALVQLKKSVFEGEIRV</sequence>
<protein>
    <submittedName>
        <fullName evidence="2">Uroporphyrinogen-III decarboxylase</fullName>
    </submittedName>
</protein>
<dbReference type="OrthoDB" id="7375127at2"/>
<dbReference type="InterPro" id="IPR038071">
    <property type="entry name" value="UROD/MetE-like_sf"/>
</dbReference>
<dbReference type="EMBL" id="CP009287">
    <property type="protein sequence ID" value="AIQ69588.1"/>
    <property type="molecule type" value="Genomic_DNA"/>
</dbReference>
<dbReference type="PANTHER" id="PTHR47099:SF1">
    <property type="entry name" value="METHYLCOBAMIDE:COM METHYLTRANSFERASE MTBA"/>
    <property type="match status" value="1"/>
</dbReference>
<evidence type="ECO:0000259" key="1">
    <source>
        <dbReference type="Pfam" id="PF01208"/>
    </source>
</evidence>
<dbReference type="HOGENOM" id="CLU_040933_1_0_9"/>
<gene>
    <name evidence="2" type="ORF">PGRAT_19615</name>
</gene>
<keyword evidence="3" id="KW-1185">Reference proteome</keyword>
<dbReference type="Pfam" id="PF01208">
    <property type="entry name" value="URO-D"/>
    <property type="match status" value="1"/>
</dbReference>
<dbReference type="RefSeq" id="WP_025707875.1">
    <property type="nucleotide sequence ID" value="NZ_CP009287.1"/>
</dbReference>